<feature type="region of interest" description="Disordered" evidence="1">
    <location>
        <begin position="1"/>
        <end position="84"/>
    </location>
</feature>
<dbReference type="STRING" id="1108045.GORHZ_141_00640"/>
<feature type="compositionally biased region" description="Pro residues" evidence="1">
    <location>
        <begin position="74"/>
        <end position="84"/>
    </location>
</feature>
<organism evidence="2 3">
    <name type="scientific">Gordonia rhizosphera NBRC 16068</name>
    <dbReference type="NCBI Taxonomy" id="1108045"/>
    <lineage>
        <taxon>Bacteria</taxon>
        <taxon>Bacillati</taxon>
        <taxon>Actinomycetota</taxon>
        <taxon>Actinomycetes</taxon>
        <taxon>Mycobacteriales</taxon>
        <taxon>Gordoniaceae</taxon>
        <taxon>Gordonia</taxon>
    </lineage>
</organism>
<protein>
    <submittedName>
        <fullName evidence="2">Uncharacterized protein</fullName>
    </submittedName>
</protein>
<dbReference type="eggNOG" id="ENOG5031Z4G">
    <property type="taxonomic scope" value="Bacteria"/>
</dbReference>
<sequence length="107" mass="11710">MGLYGPDTIKQACADEESGAADGRTHHLPHLPHMPDGPWETRLDSYDWSAGPETGPRAPDPEDVVGSGTDEPKPPAGDAPPPSPIVVELEAINELVRYLERKFRHHR</sequence>
<dbReference type="AlphaFoldDB" id="K6WYQ5"/>
<comment type="caution">
    <text evidence="2">The sequence shown here is derived from an EMBL/GenBank/DDBJ whole genome shotgun (WGS) entry which is preliminary data.</text>
</comment>
<gene>
    <name evidence="2" type="ORF">GORHZ_141_00640</name>
</gene>
<name>K6WYQ5_9ACTN</name>
<proteinExistence type="predicted"/>
<evidence type="ECO:0000313" key="3">
    <source>
        <dbReference type="Proteomes" id="UP000008363"/>
    </source>
</evidence>
<dbReference type="EMBL" id="BAHC01000141">
    <property type="protein sequence ID" value="GAB91689.1"/>
    <property type="molecule type" value="Genomic_DNA"/>
</dbReference>
<evidence type="ECO:0000313" key="2">
    <source>
        <dbReference type="EMBL" id="GAB91689.1"/>
    </source>
</evidence>
<reference evidence="2 3" key="1">
    <citation type="submission" date="2012-08" db="EMBL/GenBank/DDBJ databases">
        <title>Whole genome shotgun sequence of Gordonia rhizosphera NBRC 16068.</title>
        <authorList>
            <person name="Takarada H."/>
            <person name="Isaki S."/>
            <person name="Hosoyama A."/>
            <person name="Tsuchikane K."/>
            <person name="Katsumata H."/>
            <person name="Baba S."/>
            <person name="Ohji S."/>
            <person name="Yamazaki S."/>
            <person name="Fujita N."/>
        </authorList>
    </citation>
    <scope>NUCLEOTIDE SEQUENCE [LARGE SCALE GENOMIC DNA]</scope>
    <source>
        <strain evidence="2 3">NBRC 16068</strain>
    </source>
</reference>
<evidence type="ECO:0000256" key="1">
    <source>
        <dbReference type="SAM" id="MobiDB-lite"/>
    </source>
</evidence>
<dbReference type="Proteomes" id="UP000008363">
    <property type="component" value="Unassembled WGS sequence"/>
</dbReference>
<keyword evidence="3" id="KW-1185">Reference proteome</keyword>
<accession>K6WYQ5</accession>